<accession>A0AAF0ZMG6</accession>
<organism evidence="1 2">
    <name type="scientific">Solanum verrucosum</name>
    <dbReference type="NCBI Taxonomy" id="315347"/>
    <lineage>
        <taxon>Eukaryota</taxon>
        <taxon>Viridiplantae</taxon>
        <taxon>Streptophyta</taxon>
        <taxon>Embryophyta</taxon>
        <taxon>Tracheophyta</taxon>
        <taxon>Spermatophyta</taxon>
        <taxon>Magnoliopsida</taxon>
        <taxon>eudicotyledons</taxon>
        <taxon>Gunneridae</taxon>
        <taxon>Pentapetalae</taxon>
        <taxon>asterids</taxon>
        <taxon>lamiids</taxon>
        <taxon>Solanales</taxon>
        <taxon>Solanaceae</taxon>
        <taxon>Solanoideae</taxon>
        <taxon>Solaneae</taxon>
        <taxon>Solanum</taxon>
    </lineage>
</organism>
<dbReference type="Proteomes" id="UP001234989">
    <property type="component" value="Chromosome 9"/>
</dbReference>
<sequence length="97" mass="10873">MASLLHFPTSHKLFFSSQTLNPSICIRHNHHFFLICRSKSKICASIKKPRGIENALKSPLNYPGAEPSRARVKARSPTLVVNEMGGLLIRLEQSFSL</sequence>
<evidence type="ECO:0000313" key="1">
    <source>
        <dbReference type="EMBL" id="WMV44672.1"/>
    </source>
</evidence>
<reference evidence="1" key="1">
    <citation type="submission" date="2023-08" db="EMBL/GenBank/DDBJ databases">
        <title>A de novo genome assembly of Solanum verrucosum Schlechtendal, a Mexican diploid species geographically isolated from the other diploid A-genome species in potato relatives.</title>
        <authorList>
            <person name="Hosaka K."/>
        </authorList>
    </citation>
    <scope>NUCLEOTIDE SEQUENCE</scope>
    <source>
        <tissue evidence="1">Young leaves</tissue>
    </source>
</reference>
<name>A0AAF0ZMG6_SOLVR</name>
<dbReference type="EMBL" id="CP133620">
    <property type="protein sequence ID" value="WMV44672.1"/>
    <property type="molecule type" value="Genomic_DNA"/>
</dbReference>
<keyword evidence="2" id="KW-1185">Reference proteome</keyword>
<protein>
    <submittedName>
        <fullName evidence="1">Uncharacterized protein</fullName>
    </submittedName>
</protein>
<proteinExistence type="predicted"/>
<evidence type="ECO:0000313" key="2">
    <source>
        <dbReference type="Proteomes" id="UP001234989"/>
    </source>
</evidence>
<dbReference type="AlphaFoldDB" id="A0AAF0ZMG6"/>
<gene>
    <name evidence="1" type="ORF">MTR67_038057</name>
</gene>